<evidence type="ECO:0000313" key="3">
    <source>
        <dbReference type="Proteomes" id="UP000231267"/>
    </source>
</evidence>
<dbReference type="Proteomes" id="UP000231267">
    <property type="component" value="Unassembled WGS sequence"/>
</dbReference>
<name>A0A2J0LD80_9BACT</name>
<organism evidence="2 3">
    <name type="scientific">Candidatus Taenaricola geysiri</name>
    <dbReference type="NCBI Taxonomy" id="1974752"/>
    <lineage>
        <taxon>Bacteria</taxon>
        <taxon>Pseudomonadati</taxon>
        <taxon>Candidatus Omnitrophota</taxon>
        <taxon>Candidatus Taenaricola</taxon>
    </lineage>
</organism>
<evidence type="ECO:0000256" key="1">
    <source>
        <dbReference type="SAM" id="Phobius"/>
    </source>
</evidence>
<dbReference type="EMBL" id="PFGP01000144">
    <property type="protein sequence ID" value="PIW65831.1"/>
    <property type="molecule type" value="Genomic_DNA"/>
</dbReference>
<proteinExistence type="predicted"/>
<sequence>MWPAARANALALTIDYKRFFMNQKCINCIEYKRCKDSGVSLIFFFIGLIATIAIRAVTVLIHINPIYGQIAWYIGVLGFFIFFIYKFKVDSARYQLIKDNKLVDKVLRTDNIEKEDRIFISSVLCALSSNKDRINYFLIFASSAVALIIAVYFDFLK</sequence>
<feature type="transmembrane region" description="Helical" evidence="1">
    <location>
        <begin position="134"/>
        <end position="153"/>
    </location>
</feature>
<protein>
    <submittedName>
        <fullName evidence="2">Uncharacterized protein</fullName>
    </submittedName>
</protein>
<keyword evidence="1" id="KW-0812">Transmembrane</keyword>
<accession>A0A2J0LD80</accession>
<feature type="transmembrane region" description="Helical" evidence="1">
    <location>
        <begin position="41"/>
        <end position="64"/>
    </location>
</feature>
<evidence type="ECO:0000313" key="2">
    <source>
        <dbReference type="EMBL" id="PIW65831.1"/>
    </source>
</evidence>
<gene>
    <name evidence="2" type="ORF">COW11_06515</name>
</gene>
<comment type="caution">
    <text evidence="2">The sequence shown here is derived from an EMBL/GenBank/DDBJ whole genome shotgun (WGS) entry which is preliminary data.</text>
</comment>
<keyword evidence="1" id="KW-0472">Membrane</keyword>
<keyword evidence="1" id="KW-1133">Transmembrane helix</keyword>
<dbReference type="AlphaFoldDB" id="A0A2J0LD80"/>
<reference evidence="2 3" key="1">
    <citation type="submission" date="2017-09" db="EMBL/GenBank/DDBJ databases">
        <title>Depth-based differentiation of microbial function through sediment-hosted aquifers and enrichment of novel symbionts in the deep terrestrial subsurface.</title>
        <authorList>
            <person name="Probst A.J."/>
            <person name="Ladd B."/>
            <person name="Jarett J.K."/>
            <person name="Geller-Mcgrath D.E."/>
            <person name="Sieber C.M."/>
            <person name="Emerson J.B."/>
            <person name="Anantharaman K."/>
            <person name="Thomas B.C."/>
            <person name="Malmstrom R."/>
            <person name="Stieglmeier M."/>
            <person name="Klingl A."/>
            <person name="Woyke T."/>
            <person name="Ryan C.M."/>
            <person name="Banfield J.F."/>
        </authorList>
    </citation>
    <scope>NUCLEOTIDE SEQUENCE [LARGE SCALE GENOMIC DNA]</scope>
    <source>
        <strain evidence="2">CG12_big_fil_rev_8_21_14_0_65_43_15</strain>
    </source>
</reference>
<feature type="transmembrane region" description="Helical" evidence="1">
    <location>
        <begin position="70"/>
        <end position="87"/>
    </location>
</feature>